<reference evidence="1" key="2">
    <citation type="submission" date="2020-11" db="EMBL/GenBank/DDBJ databases">
        <authorList>
            <person name="McCartney M.A."/>
            <person name="Auch B."/>
            <person name="Kono T."/>
            <person name="Mallez S."/>
            <person name="Becker A."/>
            <person name="Gohl D.M."/>
            <person name="Silverstein K.A.T."/>
            <person name="Koren S."/>
            <person name="Bechman K.B."/>
            <person name="Herman A."/>
            <person name="Abrahante J.E."/>
            <person name="Garbe J."/>
        </authorList>
    </citation>
    <scope>NUCLEOTIDE SEQUENCE</scope>
    <source>
        <strain evidence="1">Duluth1</strain>
        <tissue evidence="1">Whole animal</tissue>
    </source>
</reference>
<reference evidence="1" key="1">
    <citation type="journal article" date="2019" name="bioRxiv">
        <title>The Genome of the Zebra Mussel, Dreissena polymorpha: A Resource for Invasive Species Research.</title>
        <authorList>
            <person name="McCartney M.A."/>
            <person name="Auch B."/>
            <person name="Kono T."/>
            <person name="Mallez S."/>
            <person name="Zhang Y."/>
            <person name="Obille A."/>
            <person name="Becker A."/>
            <person name="Abrahante J.E."/>
            <person name="Garbe J."/>
            <person name="Badalamenti J.P."/>
            <person name="Herman A."/>
            <person name="Mangelson H."/>
            <person name="Liachko I."/>
            <person name="Sullivan S."/>
            <person name="Sone E.D."/>
            <person name="Koren S."/>
            <person name="Silverstein K.A.T."/>
            <person name="Beckman K.B."/>
            <person name="Gohl D.M."/>
        </authorList>
    </citation>
    <scope>NUCLEOTIDE SEQUENCE</scope>
    <source>
        <strain evidence="1">Duluth1</strain>
        <tissue evidence="1">Whole animal</tissue>
    </source>
</reference>
<accession>A0A9D4MQU2</accession>
<dbReference type="Proteomes" id="UP000828390">
    <property type="component" value="Unassembled WGS sequence"/>
</dbReference>
<organism evidence="1 2">
    <name type="scientific">Dreissena polymorpha</name>
    <name type="common">Zebra mussel</name>
    <name type="synonym">Mytilus polymorpha</name>
    <dbReference type="NCBI Taxonomy" id="45954"/>
    <lineage>
        <taxon>Eukaryota</taxon>
        <taxon>Metazoa</taxon>
        <taxon>Spiralia</taxon>
        <taxon>Lophotrochozoa</taxon>
        <taxon>Mollusca</taxon>
        <taxon>Bivalvia</taxon>
        <taxon>Autobranchia</taxon>
        <taxon>Heteroconchia</taxon>
        <taxon>Euheterodonta</taxon>
        <taxon>Imparidentia</taxon>
        <taxon>Neoheterodontei</taxon>
        <taxon>Myida</taxon>
        <taxon>Dreissenoidea</taxon>
        <taxon>Dreissenidae</taxon>
        <taxon>Dreissena</taxon>
    </lineage>
</organism>
<gene>
    <name evidence="1" type="ORF">DPMN_005662</name>
</gene>
<name>A0A9D4MQU2_DREPO</name>
<dbReference type="AlphaFoldDB" id="A0A9D4MQU2"/>
<evidence type="ECO:0000313" key="2">
    <source>
        <dbReference type="Proteomes" id="UP000828390"/>
    </source>
</evidence>
<dbReference type="EMBL" id="JAIWYP010000001">
    <property type="protein sequence ID" value="KAH3881735.1"/>
    <property type="molecule type" value="Genomic_DNA"/>
</dbReference>
<protein>
    <submittedName>
        <fullName evidence="1">Uncharacterized protein</fullName>
    </submittedName>
</protein>
<proteinExistence type="predicted"/>
<comment type="caution">
    <text evidence="1">The sequence shown here is derived from an EMBL/GenBank/DDBJ whole genome shotgun (WGS) entry which is preliminary data.</text>
</comment>
<evidence type="ECO:0000313" key="1">
    <source>
        <dbReference type="EMBL" id="KAH3881735.1"/>
    </source>
</evidence>
<sequence length="69" mass="7612">MKAHTDGSATLKTVGVRIYIKYPERQVYAKTMPTGHQGKNNINKVEALIYAANTISCKVDIESPMLSQS</sequence>
<keyword evidence="2" id="KW-1185">Reference proteome</keyword>